<evidence type="ECO:0000313" key="3">
    <source>
        <dbReference type="Proteomes" id="UP000077266"/>
    </source>
</evidence>
<dbReference type="EMBL" id="KV425913">
    <property type="protein sequence ID" value="KZV98992.1"/>
    <property type="molecule type" value="Genomic_DNA"/>
</dbReference>
<gene>
    <name evidence="2" type="ORF">EXIGLDRAFT_266343</name>
</gene>
<dbReference type="Proteomes" id="UP000077266">
    <property type="component" value="Unassembled WGS sequence"/>
</dbReference>
<name>A0A165MAF9_EXIGL</name>
<dbReference type="InParanoid" id="A0A165MAF9"/>
<feature type="region of interest" description="Disordered" evidence="1">
    <location>
        <begin position="56"/>
        <end position="79"/>
    </location>
</feature>
<proteinExistence type="predicted"/>
<keyword evidence="3" id="KW-1185">Reference proteome</keyword>
<feature type="region of interest" description="Disordered" evidence="1">
    <location>
        <begin position="130"/>
        <end position="168"/>
    </location>
</feature>
<sequence>MRQRRQRNTRLDTLFQITSPPVYVPRKRAPYDFQLCCIRWTIRSCASSRACTKGLSGPTKRIQPCPTPSTSISSTSLPHFRSRVTNRWMDGSRGSQSPHYKRVGTLQDRRTLAKGAGLVYSRRRARRPRRFVGAPTVEEEGRGCQQGWAVRSRSETDAGCSRPPETLR</sequence>
<reference evidence="2 3" key="1">
    <citation type="journal article" date="2016" name="Mol. Biol. Evol.">
        <title>Comparative Genomics of Early-Diverging Mushroom-Forming Fungi Provides Insights into the Origins of Lignocellulose Decay Capabilities.</title>
        <authorList>
            <person name="Nagy L.G."/>
            <person name="Riley R."/>
            <person name="Tritt A."/>
            <person name="Adam C."/>
            <person name="Daum C."/>
            <person name="Floudas D."/>
            <person name="Sun H."/>
            <person name="Yadav J.S."/>
            <person name="Pangilinan J."/>
            <person name="Larsson K.H."/>
            <person name="Matsuura K."/>
            <person name="Barry K."/>
            <person name="Labutti K."/>
            <person name="Kuo R."/>
            <person name="Ohm R.A."/>
            <person name="Bhattacharya S.S."/>
            <person name="Shirouzu T."/>
            <person name="Yoshinaga Y."/>
            <person name="Martin F.M."/>
            <person name="Grigoriev I.V."/>
            <person name="Hibbett D.S."/>
        </authorList>
    </citation>
    <scope>NUCLEOTIDE SEQUENCE [LARGE SCALE GENOMIC DNA]</scope>
    <source>
        <strain evidence="2 3">HHB12029</strain>
    </source>
</reference>
<organism evidence="2 3">
    <name type="scientific">Exidia glandulosa HHB12029</name>
    <dbReference type="NCBI Taxonomy" id="1314781"/>
    <lineage>
        <taxon>Eukaryota</taxon>
        <taxon>Fungi</taxon>
        <taxon>Dikarya</taxon>
        <taxon>Basidiomycota</taxon>
        <taxon>Agaricomycotina</taxon>
        <taxon>Agaricomycetes</taxon>
        <taxon>Auriculariales</taxon>
        <taxon>Exidiaceae</taxon>
        <taxon>Exidia</taxon>
    </lineage>
</organism>
<dbReference type="AlphaFoldDB" id="A0A165MAF9"/>
<evidence type="ECO:0000256" key="1">
    <source>
        <dbReference type="SAM" id="MobiDB-lite"/>
    </source>
</evidence>
<accession>A0A165MAF9</accession>
<evidence type="ECO:0000313" key="2">
    <source>
        <dbReference type="EMBL" id="KZV98992.1"/>
    </source>
</evidence>
<protein>
    <submittedName>
        <fullName evidence="2">Uncharacterized protein</fullName>
    </submittedName>
</protein>